<comment type="caution">
    <text evidence="2">The sequence shown here is derived from an EMBL/GenBank/DDBJ whole genome shotgun (WGS) entry which is preliminary data.</text>
</comment>
<dbReference type="EMBL" id="JAHLEM010000522">
    <property type="protein sequence ID" value="MBU3869031.1"/>
    <property type="molecule type" value="Genomic_DNA"/>
</dbReference>
<keyword evidence="3" id="KW-1185">Reference proteome</keyword>
<evidence type="ECO:0000313" key="3">
    <source>
        <dbReference type="Proteomes" id="UP000720508"/>
    </source>
</evidence>
<evidence type="ECO:0000256" key="1">
    <source>
        <dbReference type="SAM" id="MobiDB-lite"/>
    </source>
</evidence>
<sequence>MWSREDVARDAARRQGHGLNVAQVAEKVAEAARRERETQQLHAPAETEGGPFAPDPERLAQLWAAKHAEWRRIAALLKASGQQVYDPGQDAQGVAWAQERDARRRGAVDRHAAWMRERREAKGELRAQVWLSADTSRRLRAIAARAGLEPEQVLAQLAENVRTDEDGVVVVAPFTPHRVEGA</sequence>
<feature type="compositionally biased region" description="Basic and acidic residues" evidence="1">
    <location>
        <begin position="28"/>
        <end position="39"/>
    </location>
</feature>
<proteinExistence type="predicted"/>
<name>A0ABS6CQ04_9ACTN</name>
<reference evidence="2 3" key="1">
    <citation type="submission" date="2021-06" db="EMBL/GenBank/DDBJ databases">
        <authorList>
            <person name="Pan X."/>
        </authorList>
    </citation>
    <scope>NUCLEOTIDE SEQUENCE [LARGE SCALE GENOMIC DNA]</scope>
    <source>
        <strain evidence="2 3">4503</strain>
    </source>
</reference>
<organism evidence="2 3">
    <name type="scientific">Streptomyces niphimycinicus</name>
    <dbReference type="NCBI Taxonomy" id="2842201"/>
    <lineage>
        <taxon>Bacteria</taxon>
        <taxon>Bacillati</taxon>
        <taxon>Actinomycetota</taxon>
        <taxon>Actinomycetes</taxon>
        <taxon>Kitasatosporales</taxon>
        <taxon>Streptomycetaceae</taxon>
        <taxon>Streptomyces</taxon>
    </lineage>
</organism>
<protein>
    <submittedName>
        <fullName evidence="2">Uncharacterized protein</fullName>
    </submittedName>
</protein>
<dbReference type="RefSeq" id="WP_216345833.1">
    <property type="nucleotide sequence ID" value="NZ_JAHLEM010000522.1"/>
</dbReference>
<feature type="region of interest" description="Disordered" evidence="1">
    <location>
        <begin position="28"/>
        <end position="55"/>
    </location>
</feature>
<accession>A0ABS6CQ04</accession>
<dbReference type="Proteomes" id="UP000720508">
    <property type="component" value="Unassembled WGS sequence"/>
</dbReference>
<gene>
    <name evidence="2" type="ORF">KN815_34765</name>
</gene>
<evidence type="ECO:0000313" key="2">
    <source>
        <dbReference type="EMBL" id="MBU3869031.1"/>
    </source>
</evidence>